<dbReference type="RefSeq" id="WP_109564145.1">
    <property type="nucleotide sequence ID" value="NZ_QGDJ01000003.1"/>
</dbReference>
<evidence type="ECO:0000256" key="1">
    <source>
        <dbReference type="ARBA" id="ARBA00004651"/>
    </source>
</evidence>
<organism evidence="10 12">
    <name type="scientific">Jannaschia seohaensis</name>
    <dbReference type="NCBI Taxonomy" id="475081"/>
    <lineage>
        <taxon>Bacteria</taxon>
        <taxon>Pseudomonadati</taxon>
        <taxon>Pseudomonadota</taxon>
        <taxon>Alphaproteobacteria</taxon>
        <taxon>Rhodobacterales</taxon>
        <taxon>Roseobacteraceae</taxon>
        <taxon>Jannaschia</taxon>
    </lineage>
</organism>
<feature type="transmembrane region" description="Helical" evidence="7">
    <location>
        <begin position="9"/>
        <end position="27"/>
    </location>
</feature>
<dbReference type="AlphaFoldDB" id="A0A2Y9AQS0"/>
<evidence type="ECO:0000256" key="2">
    <source>
        <dbReference type="ARBA" id="ARBA00022448"/>
    </source>
</evidence>
<keyword evidence="4 7" id="KW-0812">Transmembrane</keyword>
<dbReference type="EMBL" id="UETC01000003">
    <property type="protein sequence ID" value="SSA44679.1"/>
    <property type="molecule type" value="Genomic_DNA"/>
</dbReference>
<evidence type="ECO:0000256" key="4">
    <source>
        <dbReference type="ARBA" id="ARBA00022692"/>
    </source>
</evidence>
<keyword evidence="11" id="KW-1185">Reference proteome</keyword>
<comment type="subcellular location">
    <subcellularLocation>
        <location evidence="1">Cell membrane</location>
        <topology evidence="1">Multi-pass membrane protein</topology>
    </subcellularLocation>
</comment>
<evidence type="ECO:0000256" key="7">
    <source>
        <dbReference type="SAM" id="Phobius"/>
    </source>
</evidence>
<dbReference type="InterPro" id="IPR011701">
    <property type="entry name" value="MFS"/>
</dbReference>
<dbReference type="PANTHER" id="PTHR23517:SF3">
    <property type="entry name" value="INTEGRAL MEMBRANE TRANSPORT PROTEIN"/>
    <property type="match status" value="1"/>
</dbReference>
<dbReference type="PROSITE" id="PS50850">
    <property type="entry name" value="MFS"/>
    <property type="match status" value="1"/>
</dbReference>
<feature type="transmembrane region" description="Helical" evidence="7">
    <location>
        <begin position="217"/>
        <end position="238"/>
    </location>
</feature>
<evidence type="ECO:0000256" key="6">
    <source>
        <dbReference type="ARBA" id="ARBA00023136"/>
    </source>
</evidence>
<reference evidence="10 12" key="1">
    <citation type="submission" date="2016-10" db="EMBL/GenBank/DDBJ databases">
        <authorList>
            <person name="Cai Z."/>
        </authorList>
    </citation>
    <scope>NUCLEOTIDE SEQUENCE [LARGE SCALE GENOMIC DNA]</scope>
    <source>
        <strain evidence="10 12">DSM 25227</strain>
    </source>
</reference>
<feature type="transmembrane region" description="Helical" evidence="7">
    <location>
        <begin position="139"/>
        <end position="158"/>
    </location>
</feature>
<protein>
    <submittedName>
        <fullName evidence="10">Predicted arabinose efflux permease, MFS family</fullName>
    </submittedName>
    <submittedName>
        <fullName evidence="9">Putative MFS family arabinose efflux permease</fullName>
    </submittedName>
</protein>
<dbReference type="InterPro" id="IPR001958">
    <property type="entry name" value="Tet-R_TetA/multi-R_MdtG-like"/>
</dbReference>
<gene>
    <name evidence="9" type="ORF">BCF38_103402</name>
    <name evidence="10" type="ORF">SAMN05421539_103402</name>
</gene>
<evidence type="ECO:0000313" key="12">
    <source>
        <dbReference type="Proteomes" id="UP000251571"/>
    </source>
</evidence>
<feature type="transmembrane region" description="Helical" evidence="7">
    <location>
        <begin position="350"/>
        <end position="381"/>
    </location>
</feature>
<name>A0A2Y9AQS0_9RHOB</name>
<dbReference type="InterPro" id="IPR050171">
    <property type="entry name" value="MFS_Transporters"/>
</dbReference>
<dbReference type="Proteomes" id="UP000245839">
    <property type="component" value="Unassembled WGS sequence"/>
</dbReference>
<dbReference type="EMBL" id="QGDJ01000003">
    <property type="protein sequence ID" value="PWJ20583.1"/>
    <property type="molecule type" value="Genomic_DNA"/>
</dbReference>
<dbReference type="GO" id="GO:0022857">
    <property type="term" value="F:transmembrane transporter activity"/>
    <property type="evidence" value="ECO:0007669"/>
    <property type="project" value="InterPro"/>
</dbReference>
<evidence type="ECO:0000259" key="8">
    <source>
        <dbReference type="PROSITE" id="PS50850"/>
    </source>
</evidence>
<accession>A0A2Y9AQS0</accession>
<keyword evidence="6 7" id="KW-0472">Membrane</keyword>
<proteinExistence type="predicted"/>
<evidence type="ECO:0000313" key="9">
    <source>
        <dbReference type="EMBL" id="PWJ20583.1"/>
    </source>
</evidence>
<keyword evidence="5 7" id="KW-1133">Transmembrane helix</keyword>
<dbReference type="Gene3D" id="1.20.1250.20">
    <property type="entry name" value="MFS general substrate transporter like domains"/>
    <property type="match status" value="1"/>
</dbReference>
<feature type="transmembrane region" description="Helical" evidence="7">
    <location>
        <begin position="279"/>
        <end position="297"/>
    </location>
</feature>
<keyword evidence="3" id="KW-1003">Cell membrane</keyword>
<dbReference type="OrthoDB" id="65739at2"/>
<dbReference type="InterPro" id="IPR020846">
    <property type="entry name" value="MFS_dom"/>
</dbReference>
<reference evidence="9 11" key="2">
    <citation type="submission" date="2018-03" db="EMBL/GenBank/DDBJ databases">
        <title>Genomic Encyclopedia of Archaeal and Bacterial Type Strains, Phase II (KMG-II): from individual species to whole genera.</title>
        <authorList>
            <person name="Goeker M."/>
        </authorList>
    </citation>
    <scope>NUCLEOTIDE SEQUENCE [LARGE SCALE GENOMIC DNA]</scope>
    <source>
        <strain evidence="9 11">DSM 25227</strain>
    </source>
</reference>
<dbReference type="PANTHER" id="PTHR23517">
    <property type="entry name" value="RESISTANCE PROTEIN MDTM, PUTATIVE-RELATED-RELATED"/>
    <property type="match status" value="1"/>
</dbReference>
<evidence type="ECO:0000313" key="10">
    <source>
        <dbReference type="EMBL" id="SSA44679.1"/>
    </source>
</evidence>
<keyword evidence="2" id="KW-0813">Transport</keyword>
<feature type="transmembrane region" description="Helical" evidence="7">
    <location>
        <begin position="47"/>
        <end position="65"/>
    </location>
</feature>
<evidence type="ECO:0000313" key="11">
    <source>
        <dbReference type="Proteomes" id="UP000245839"/>
    </source>
</evidence>
<dbReference type="GO" id="GO:0005886">
    <property type="term" value="C:plasma membrane"/>
    <property type="evidence" value="ECO:0007669"/>
    <property type="project" value="UniProtKB-SubCell"/>
</dbReference>
<dbReference type="InterPro" id="IPR036259">
    <property type="entry name" value="MFS_trans_sf"/>
</dbReference>
<evidence type="ECO:0000256" key="5">
    <source>
        <dbReference type="ARBA" id="ARBA00022989"/>
    </source>
</evidence>
<dbReference type="PRINTS" id="PR01035">
    <property type="entry name" value="TCRTETA"/>
</dbReference>
<sequence length="391" mass="40031">MNAALERFVLRRPIVAIAAFLHLAGVLGTRPLVPLYATELGIGPSEIGVLVALFAVLPLFLSLGAGRWLDVYGSRPMLLSGTLLAGLGLMLPDLLAGRAGLYASQVVTGSASTLFVLAAQRSIGSQSSDAMSRERNVAVFSLGVALASLAGPVPAGFIAERFSFETAFLLLGGVTLLSLPVCSALAKDRPAPAETGGTRPAGNPLHVLGYNPYMGRAFLISALILMAKDMYIAFFPLYAASAGLSAGAIGLIIGLHNGGGVVMRLALLPLVKAFGKNRVVLSSILLGGMLFLVLPVVEGVVLLTLASLGIGMALGLGQPLSISTTIALSPSDKLGHVLGVRLGFNRLTQAVAPLGFSAALLMTGIAGIFVLVGAVLCLGATRLGIPDEQSS</sequence>
<evidence type="ECO:0000256" key="3">
    <source>
        <dbReference type="ARBA" id="ARBA00022475"/>
    </source>
</evidence>
<feature type="transmembrane region" description="Helical" evidence="7">
    <location>
        <begin position="244"/>
        <end position="267"/>
    </location>
</feature>
<feature type="domain" description="Major facilitator superfamily (MFS) profile" evidence="8">
    <location>
        <begin position="1"/>
        <end position="391"/>
    </location>
</feature>
<dbReference type="Proteomes" id="UP000251571">
    <property type="component" value="Unassembled WGS sequence"/>
</dbReference>
<dbReference type="SUPFAM" id="SSF103473">
    <property type="entry name" value="MFS general substrate transporter"/>
    <property type="match status" value="1"/>
</dbReference>
<feature type="transmembrane region" description="Helical" evidence="7">
    <location>
        <begin position="164"/>
        <end position="186"/>
    </location>
</feature>
<dbReference type="Pfam" id="PF07690">
    <property type="entry name" value="MFS_1"/>
    <property type="match status" value="1"/>
</dbReference>